<evidence type="ECO:0000313" key="3">
    <source>
        <dbReference type="Proteomes" id="UP000242222"/>
    </source>
</evidence>
<dbReference type="STRING" id="1367852.SAMN05216516_101673"/>
<evidence type="ECO:0000313" key="2">
    <source>
        <dbReference type="EMBL" id="SFM98600.1"/>
    </source>
</evidence>
<dbReference type="Gene3D" id="3.40.50.720">
    <property type="entry name" value="NAD(P)-binding Rossmann-like Domain"/>
    <property type="match status" value="1"/>
</dbReference>
<dbReference type="PANTHER" id="PTHR47129">
    <property type="entry name" value="QUINONE OXIDOREDUCTASE 2"/>
    <property type="match status" value="1"/>
</dbReference>
<feature type="domain" description="NAD(P)-binding" evidence="1">
    <location>
        <begin position="6"/>
        <end position="182"/>
    </location>
</feature>
<gene>
    <name evidence="2" type="ORF">SAMN05216516_101673</name>
</gene>
<accession>A0A1I4VC06</accession>
<dbReference type="Proteomes" id="UP000242222">
    <property type="component" value="Unassembled WGS sequence"/>
</dbReference>
<protein>
    <submittedName>
        <fullName evidence="2">NAD(P)H dehydrogenase (Quinone)</fullName>
    </submittedName>
</protein>
<dbReference type="PANTHER" id="PTHR47129:SF1">
    <property type="entry name" value="NMRA-LIKE DOMAIN-CONTAINING PROTEIN"/>
    <property type="match status" value="1"/>
</dbReference>
<sequence length="285" mass="30313">MFAITGATGQLGRLVIEVMLKSVAAKEIVAVARSPDKAADLAARGLIVRQGNYAQPTTLDEAFIGVEKLLLISSSEVGQRDAQHQAVINAARHAGVKLIAYTSLLHADCSPIGLAVEHRATEAALKASGIPFVILRNGWYSENYAASIASAIEQGIFFGAAGEGRIASATRQDYAEAAAAVLIKENQAGKIYELAGDNAYTLTEFSRQISASSGKPVSYQNLSEADFVSLLKEAGLPDDLASMLADADYSASKQSLFDDSHTLSRLIGRSTTPWQQTIEMSIKHL</sequence>
<organism evidence="2 3">
    <name type="scientific">Izhakiella capsodis</name>
    <dbReference type="NCBI Taxonomy" id="1367852"/>
    <lineage>
        <taxon>Bacteria</taxon>
        <taxon>Pseudomonadati</taxon>
        <taxon>Pseudomonadota</taxon>
        <taxon>Gammaproteobacteria</taxon>
        <taxon>Enterobacterales</taxon>
        <taxon>Erwiniaceae</taxon>
        <taxon>Izhakiella</taxon>
    </lineage>
</organism>
<dbReference type="CDD" id="cd05269">
    <property type="entry name" value="TMR_SDR_a"/>
    <property type="match status" value="1"/>
</dbReference>
<dbReference type="AlphaFoldDB" id="A0A1I4VC06"/>
<keyword evidence="3" id="KW-1185">Reference proteome</keyword>
<reference evidence="3" key="1">
    <citation type="submission" date="2016-10" db="EMBL/GenBank/DDBJ databases">
        <authorList>
            <person name="Varghese N."/>
            <person name="Submissions S."/>
        </authorList>
    </citation>
    <scope>NUCLEOTIDE SEQUENCE [LARGE SCALE GENOMIC DNA]</scope>
    <source>
        <strain evidence="3">N6PO6</strain>
    </source>
</reference>
<dbReference type="RefSeq" id="WP_092875064.1">
    <property type="nucleotide sequence ID" value="NZ_FOVC01000001.1"/>
</dbReference>
<dbReference type="Pfam" id="PF13460">
    <property type="entry name" value="NAD_binding_10"/>
    <property type="match status" value="1"/>
</dbReference>
<dbReference type="EMBL" id="FOVC01000001">
    <property type="protein sequence ID" value="SFM98600.1"/>
    <property type="molecule type" value="Genomic_DNA"/>
</dbReference>
<evidence type="ECO:0000259" key="1">
    <source>
        <dbReference type="Pfam" id="PF13460"/>
    </source>
</evidence>
<dbReference type="InterPro" id="IPR016040">
    <property type="entry name" value="NAD(P)-bd_dom"/>
</dbReference>
<proteinExistence type="predicted"/>
<name>A0A1I4VC06_9GAMM</name>
<dbReference type="InterPro" id="IPR036291">
    <property type="entry name" value="NAD(P)-bd_dom_sf"/>
</dbReference>
<dbReference type="Gene3D" id="3.90.25.10">
    <property type="entry name" value="UDP-galactose 4-epimerase, domain 1"/>
    <property type="match status" value="1"/>
</dbReference>
<dbReference type="SUPFAM" id="SSF51735">
    <property type="entry name" value="NAD(P)-binding Rossmann-fold domains"/>
    <property type="match status" value="1"/>
</dbReference>
<dbReference type="OrthoDB" id="5510591at2"/>
<dbReference type="InterPro" id="IPR052718">
    <property type="entry name" value="NmrA-type_oxidoreductase"/>
</dbReference>